<protein>
    <submittedName>
        <fullName evidence="1">Uncharacterized protein</fullName>
    </submittedName>
</protein>
<keyword evidence="2" id="KW-1185">Reference proteome</keyword>
<sequence>MWSDSKEGPLHPVGALGLPVTVPCMATFIRISGLYSFPSFLHLDSKPPFSVTDSCDHRPPGARPRGNVRSVLNATSGQDLHPRLSSASVTSPPHTPRQTWMFELVKFNLVLL</sequence>
<organism evidence="1 2">
    <name type="scientific">Aldrovandia affinis</name>
    <dbReference type="NCBI Taxonomy" id="143900"/>
    <lineage>
        <taxon>Eukaryota</taxon>
        <taxon>Metazoa</taxon>
        <taxon>Chordata</taxon>
        <taxon>Craniata</taxon>
        <taxon>Vertebrata</taxon>
        <taxon>Euteleostomi</taxon>
        <taxon>Actinopterygii</taxon>
        <taxon>Neopterygii</taxon>
        <taxon>Teleostei</taxon>
        <taxon>Notacanthiformes</taxon>
        <taxon>Halosauridae</taxon>
        <taxon>Aldrovandia</taxon>
    </lineage>
</organism>
<evidence type="ECO:0000313" key="1">
    <source>
        <dbReference type="EMBL" id="KAJ8417977.1"/>
    </source>
</evidence>
<evidence type="ECO:0000313" key="2">
    <source>
        <dbReference type="Proteomes" id="UP001221898"/>
    </source>
</evidence>
<dbReference type="Proteomes" id="UP001221898">
    <property type="component" value="Unassembled WGS sequence"/>
</dbReference>
<gene>
    <name evidence="1" type="ORF">AAFF_G00136860</name>
</gene>
<comment type="caution">
    <text evidence="1">The sequence shown here is derived from an EMBL/GenBank/DDBJ whole genome shotgun (WGS) entry which is preliminary data.</text>
</comment>
<reference evidence="1" key="1">
    <citation type="journal article" date="2023" name="Science">
        <title>Genome structures resolve the early diversification of teleost fishes.</title>
        <authorList>
            <person name="Parey E."/>
            <person name="Louis A."/>
            <person name="Montfort J."/>
            <person name="Bouchez O."/>
            <person name="Roques C."/>
            <person name="Iampietro C."/>
            <person name="Lluch J."/>
            <person name="Castinel A."/>
            <person name="Donnadieu C."/>
            <person name="Desvignes T."/>
            <person name="Floi Bucao C."/>
            <person name="Jouanno E."/>
            <person name="Wen M."/>
            <person name="Mejri S."/>
            <person name="Dirks R."/>
            <person name="Jansen H."/>
            <person name="Henkel C."/>
            <person name="Chen W.J."/>
            <person name="Zahm M."/>
            <person name="Cabau C."/>
            <person name="Klopp C."/>
            <person name="Thompson A.W."/>
            <person name="Robinson-Rechavi M."/>
            <person name="Braasch I."/>
            <person name="Lecointre G."/>
            <person name="Bobe J."/>
            <person name="Postlethwait J.H."/>
            <person name="Berthelot C."/>
            <person name="Roest Crollius H."/>
            <person name="Guiguen Y."/>
        </authorList>
    </citation>
    <scope>NUCLEOTIDE SEQUENCE</scope>
    <source>
        <strain evidence="1">NC1722</strain>
    </source>
</reference>
<dbReference type="EMBL" id="JAINUG010000002">
    <property type="protein sequence ID" value="KAJ8417977.1"/>
    <property type="molecule type" value="Genomic_DNA"/>
</dbReference>
<name>A0AAD7TBM5_9TELE</name>
<proteinExistence type="predicted"/>
<dbReference type="AlphaFoldDB" id="A0AAD7TBM5"/>
<accession>A0AAD7TBM5</accession>